<dbReference type="GO" id="GO:0045490">
    <property type="term" value="P:pectin catabolic process"/>
    <property type="evidence" value="ECO:0007669"/>
    <property type="project" value="TreeGrafter"/>
</dbReference>
<proteinExistence type="inferred from homology"/>
<comment type="catalytic activity">
    <reaction evidence="1 10">
        <text>Eliminative cleavage of (1-&gt;4)-alpha-D-galacturonan to give oligosaccharides with 4-deoxy-alpha-D-galact-4-enuronosyl groups at their non-reducing ends.</text>
        <dbReference type="EC" id="4.2.2.2"/>
    </reaction>
</comment>
<gene>
    <name evidence="12" type="ORF">SBOR_1560</name>
</gene>
<dbReference type="InterPro" id="IPR004898">
    <property type="entry name" value="Pectate_lyase_PlyH/PlyE-like"/>
</dbReference>
<comment type="similarity">
    <text evidence="4 10">Belongs to the polysaccharide lyase 3 family.</text>
</comment>
<dbReference type="PANTHER" id="PTHR33407:SF9">
    <property type="entry name" value="PECTATE LYASE F-RELATED"/>
    <property type="match status" value="1"/>
</dbReference>
<dbReference type="Proteomes" id="UP000019487">
    <property type="component" value="Unassembled WGS sequence"/>
</dbReference>
<sequence length="349" mass="35671">MQFSYAQLAILAMALGVASAAPTMNLSGVETRDADRIHFRQLIHDRKTSDDDDSSSSSGAKATTTKKSSKSSKTSTKASASKATGSSSFNSSGSSGSNSSSAAASTITSSASSSNASTGTTGNSMPASSGSSALSAVQTIAAGESFDGGMFVYDRGVSCTGQSEGGDSDAVFQIEAGGSLSNVIIGANQIEGVHCQGGCTLTNVWWSAVCEDAFTIKKQDAGKTTTISGGGAFGADDKVLQHNGAGTLSVSDFTVDTFGKLYRSCGNCDSMYERHVIMDSVTATSGSELAGINYNYGDTATFTNIVATDVDDICVEYTGTDDNNEEPTEYKTGADGTYCIYSTSDVTSS</sequence>
<protein>
    <recommendedName>
        <fullName evidence="10">Pectate lyase</fullName>
        <ecNumber evidence="10">4.2.2.2</ecNumber>
    </recommendedName>
</protein>
<evidence type="ECO:0000256" key="4">
    <source>
        <dbReference type="ARBA" id="ARBA00006463"/>
    </source>
</evidence>
<evidence type="ECO:0000256" key="10">
    <source>
        <dbReference type="RuleBase" id="RU367009"/>
    </source>
</evidence>
<keyword evidence="6 10" id="KW-0732">Signal</keyword>
<feature type="compositionally biased region" description="Low complexity" evidence="11">
    <location>
        <begin position="55"/>
        <end position="131"/>
    </location>
</feature>
<comment type="subcellular location">
    <subcellularLocation>
        <location evidence="3 10">Secreted</location>
    </subcellularLocation>
</comment>
<dbReference type="InterPro" id="IPR012334">
    <property type="entry name" value="Pectin_lyas_fold"/>
</dbReference>
<dbReference type="Pfam" id="PF03211">
    <property type="entry name" value="Pectate_lyase"/>
    <property type="match status" value="1"/>
</dbReference>
<dbReference type="OrthoDB" id="441042at2759"/>
<dbReference type="HOGENOM" id="CLU_044863_2_1_1"/>
<name>W9CTW8_SCLBF</name>
<evidence type="ECO:0000256" key="3">
    <source>
        <dbReference type="ARBA" id="ARBA00004613"/>
    </source>
</evidence>
<feature type="chain" id="PRO_5025092174" description="Pectate lyase" evidence="10">
    <location>
        <begin position="21"/>
        <end position="349"/>
    </location>
</feature>
<dbReference type="Gene3D" id="2.160.20.10">
    <property type="entry name" value="Single-stranded right-handed beta-helix, Pectin lyase-like"/>
    <property type="match status" value="1"/>
</dbReference>
<dbReference type="SUPFAM" id="SSF51126">
    <property type="entry name" value="Pectin lyase-like"/>
    <property type="match status" value="1"/>
</dbReference>
<evidence type="ECO:0000256" key="6">
    <source>
        <dbReference type="ARBA" id="ARBA00022729"/>
    </source>
</evidence>
<evidence type="ECO:0000313" key="13">
    <source>
        <dbReference type="Proteomes" id="UP000019487"/>
    </source>
</evidence>
<dbReference type="STRING" id="1432307.W9CTW8"/>
<dbReference type="EC" id="4.2.2.2" evidence="10"/>
<dbReference type="PANTHER" id="PTHR33407">
    <property type="entry name" value="PECTATE LYASE F-RELATED"/>
    <property type="match status" value="1"/>
</dbReference>
<evidence type="ECO:0000256" key="8">
    <source>
        <dbReference type="ARBA" id="ARBA00023239"/>
    </source>
</evidence>
<evidence type="ECO:0000256" key="7">
    <source>
        <dbReference type="ARBA" id="ARBA00022837"/>
    </source>
</evidence>
<accession>W9CTW8</accession>
<dbReference type="GO" id="GO:0030570">
    <property type="term" value="F:pectate lyase activity"/>
    <property type="evidence" value="ECO:0007669"/>
    <property type="project" value="UniProtKB-UniRule"/>
</dbReference>
<dbReference type="AlphaFoldDB" id="W9CTW8"/>
<dbReference type="InterPro" id="IPR011050">
    <property type="entry name" value="Pectin_lyase_fold/virulence"/>
</dbReference>
<keyword evidence="8 10" id="KW-0456">Lyase</keyword>
<keyword evidence="13" id="KW-1185">Reference proteome</keyword>
<reference evidence="12 13" key="1">
    <citation type="journal article" date="2014" name="Genome Announc.">
        <title>Draft genome sequence of Sclerotinia borealis, a psychrophilic plant pathogenic fungus.</title>
        <authorList>
            <person name="Mardanov A.V."/>
            <person name="Beletsky A.V."/>
            <person name="Kadnikov V.V."/>
            <person name="Ignatov A.N."/>
            <person name="Ravin N.V."/>
        </authorList>
    </citation>
    <scope>NUCLEOTIDE SEQUENCE [LARGE SCALE GENOMIC DNA]</scope>
    <source>
        <strain evidence="13">F-4157</strain>
    </source>
</reference>
<feature type="signal peptide" evidence="10">
    <location>
        <begin position="1"/>
        <end position="20"/>
    </location>
</feature>
<organism evidence="12 13">
    <name type="scientific">Sclerotinia borealis (strain F-4128)</name>
    <dbReference type="NCBI Taxonomy" id="1432307"/>
    <lineage>
        <taxon>Eukaryota</taxon>
        <taxon>Fungi</taxon>
        <taxon>Dikarya</taxon>
        <taxon>Ascomycota</taxon>
        <taxon>Pezizomycotina</taxon>
        <taxon>Leotiomycetes</taxon>
        <taxon>Helotiales</taxon>
        <taxon>Sclerotiniaceae</taxon>
        <taxon>Sclerotinia</taxon>
    </lineage>
</organism>
<evidence type="ECO:0000256" key="1">
    <source>
        <dbReference type="ARBA" id="ARBA00000695"/>
    </source>
</evidence>
<evidence type="ECO:0000313" key="12">
    <source>
        <dbReference type="EMBL" id="ESZ98029.1"/>
    </source>
</evidence>
<comment type="caution">
    <text evidence="12">The sequence shown here is derived from an EMBL/GenBank/DDBJ whole genome shotgun (WGS) entry which is preliminary data.</text>
</comment>
<evidence type="ECO:0000256" key="5">
    <source>
        <dbReference type="ARBA" id="ARBA00022525"/>
    </source>
</evidence>
<dbReference type="EMBL" id="AYSA01000056">
    <property type="protein sequence ID" value="ESZ98029.1"/>
    <property type="molecule type" value="Genomic_DNA"/>
</dbReference>
<keyword evidence="7 10" id="KW-0106">Calcium</keyword>
<evidence type="ECO:0000256" key="11">
    <source>
        <dbReference type="SAM" id="MobiDB-lite"/>
    </source>
</evidence>
<evidence type="ECO:0000256" key="9">
    <source>
        <dbReference type="ARBA" id="ARBA00025679"/>
    </source>
</evidence>
<evidence type="ECO:0000256" key="2">
    <source>
        <dbReference type="ARBA" id="ARBA00001913"/>
    </source>
</evidence>
<keyword evidence="5 10" id="KW-0964">Secreted</keyword>
<comment type="function">
    <text evidence="9 10">Pectinolytic enzyme consist of four classes of enzymes: pectin lyase, polygalacturonase, pectin methylesterase and rhamnogalacturonase. Among pectinolytic enzymes, pectin lyase is the most important in depolymerization of pectin, since it cleaves internal glycosidic bonds of highly methylated pectins. Favors pectate, the anion, over pectin, the methyl ester.</text>
</comment>
<dbReference type="GO" id="GO:0005576">
    <property type="term" value="C:extracellular region"/>
    <property type="evidence" value="ECO:0007669"/>
    <property type="project" value="UniProtKB-SubCell"/>
</dbReference>
<feature type="region of interest" description="Disordered" evidence="11">
    <location>
        <begin position="43"/>
        <end position="131"/>
    </location>
</feature>
<comment type="cofactor">
    <cofactor evidence="2 10">
        <name>Ca(2+)</name>
        <dbReference type="ChEBI" id="CHEBI:29108"/>
    </cofactor>
</comment>